<evidence type="ECO:0000256" key="2">
    <source>
        <dbReference type="ARBA" id="ARBA00022475"/>
    </source>
</evidence>
<evidence type="ECO:0000313" key="7">
    <source>
        <dbReference type="EMBL" id="MDC7715956.1"/>
    </source>
</evidence>
<evidence type="ECO:0000313" key="8">
    <source>
        <dbReference type="Proteomes" id="UP001219956"/>
    </source>
</evidence>
<keyword evidence="5 6" id="KW-0472">Membrane</keyword>
<comment type="subcellular location">
    <subcellularLocation>
        <location evidence="1">Cell membrane</location>
        <topology evidence="1">Multi-pass membrane protein</topology>
    </subcellularLocation>
</comment>
<organism evidence="7 8">
    <name type="scientific">Vogesella aquatica</name>
    <dbReference type="NCBI Taxonomy" id="2984206"/>
    <lineage>
        <taxon>Bacteria</taxon>
        <taxon>Pseudomonadati</taxon>
        <taxon>Pseudomonadota</taxon>
        <taxon>Betaproteobacteria</taxon>
        <taxon>Neisseriales</taxon>
        <taxon>Chromobacteriaceae</taxon>
        <taxon>Vogesella</taxon>
    </lineage>
</organism>
<accession>A0ABT5IUT6</accession>
<feature type="transmembrane region" description="Helical" evidence="6">
    <location>
        <begin position="38"/>
        <end position="57"/>
    </location>
</feature>
<keyword evidence="4 6" id="KW-1133">Transmembrane helix</keyword>
<name>A0ABT5IUT6_9NEIS</name>
<protein>
    <submittedName>
        <fullName evidence="7">Cytochrome C oxidase subunit IV family protein</fullName>
    </submittedName>
</protein>
<evidence type="ECO:0000256" key="6">
    <source>
        <dbReference type="SAM" id="Phobius"/>
    </source>
</evidence>
<evidence type="ECO:0000256" key="1">
    <source>
        <dbReference type="ARBA" id="ARBA00004651"/>
    </source>
</evidence>
<evidence type="ECO:0000256" key="5">
    <source>
        <dbReference type="ARBA" id="ARBA00023136"/>
    </source>
</evidence>
<keyword evidence="2" id="KW-1003">Cell membrane</keyword>
<gene>
    <name evidence="7" type="ORF">PQU95_01795</name>
</gene>
<keyword evidence="8" id="KW-1185">Reference proteome</keyword>
<comment type="caution">
    <text evidence="7">The sequence shown here is derived from an EMBL/GenBank/DDBJ whole genome shotgun (WGS) entry which is preliminary data.</text>
</comment>
<dbReference type="Pfam" id="PF03626">
    <property type="entry name" value="COX4_pro"/>
    <property type="match status" value="1"/>
</dbReference>
<feature type="transmembrane region" description="Helical" evidence="6">
    <location>
        <begin position="64"/>
        <end position="86"/>
    </location>
</feature>
<dbReference type="RefSeq" id="WP_147683170.1">
    <property type="nucleotide sequence ID" value="NZ_JAQQLF010000002.1"/>
</dbReference>
<evidence type="ECO:0000256" key="3">
    <source>
        <dbReference type="ARBA" id="ARBA00022692"/>
    </source>
</evidence>
<dbReference type="EMBL" id="JAQQLF010000002">
    <property type="protein sequence ID" value="MDC7715956.1"/>
    <property type="molecule type" value="Genomic_DNA"/>
</dbReference>
<reference evidence="7 8" key="1">
    <citation type="submission" date="2023-01" db="EMBL/GenBank/DDBJ databases">
        <title>Novel species of the genus Vogesella isolated from rivers.</title>
        <authorList>
            <person name="Lu H."/>
        </authorList>
    </citation>
    <scope>NUCLEOTIDE SEQUENCE [LARGE SCALE GENOMIC DNA]</scope>
    <source>
        <strain evidence="7 8">DC21W</strain>
    </source>
</reference>
<evidence type="ECO:0000256" key="4">
    <source>
        <dbReference type="ARBA" id="ARBA00022989"/>
    </source>
</evidence>
<proteinExistence type="predicted"/>
<sequence>MTSPHLHRIYWRLWLALLLLTAVLARLADTLAPGPLLLTLALGGAWLKGMLVAEHYMGLRRAPLWLRAAVHGWLLLVCGGILLTFLPELP</sequence>
<dbReference type="InterPro" id="IPR005171">
    <property type="entry name" value="Cyt_c_oxidase_su4_prok"/>
</dbReference>
<keyword evidence="3 6" id="KW-0812">Transmembrane</keyword>
<dbReference type="Proteomes" id="UP001219956">
    <property type="component" value="Unassembled WGS sequence"/>
</dbReference>